<feature type="region of interest" description="Disordered" evidence="1">
    <location>
        <begin position="1"/>
        <end position="67"/>
    </location>
</feature>
<sequence length="67" mass="7028">MRPPRGPEQTPADEGGRHAALEEEPHRADEAAALVEASAGQDERSVRGEGAPELAQGTVAHQVKHAP</sequence>
<evidence type="ECO:0000256" key="1">
    <source>
        <dbReference type="SAM" id="MobiDB-lite"/>
    </source>
</evidence>
<dbReference type="EMBL" id="BJND01000004">
    <property type="protein sequence ID" value="GEC02657.1"/>
    <property type="molecule type" value="Genomic_DNA"/>
</dbReference>
<gene>
    <name evidence="2" type="ORF">SSP24_03120</name>
</gene>
<protein>
    <submittedName>
        <fullName evidence="2">Uncharacterized protein</fullName>
    </submittedName>
</protein>
<keyword evidence="3" id="KW-1185">Reference proteome</keyword>
<feature type="compositionally biased region" description="Basic and acidic residues" evidence="1">
    <location>
        <begin position="14"/>
        <end position="30"/>
    </location>
</feature>
<comment type="caution">
    <text evidence="2">The sequence shown here is derived from an EMBL/GenBank/DDBJ whole genome shotgun (WGS) entry which is preliminary data.</text>
</comment>
<evidence type="ECO:0000313" key="3">
    <source>
        <dbReference type="Proteomes" id="UP000317881"/>
    </source>
</evidence>
<dbReference type="AlphaFoldDB" id="A0A4Y3V6R9"/>
<name>A0A4Y3V6R9_9ACTN</name>
<accession>A0A4Y3V6R9</accession>
<evidence type="ECO:0000313" key="2">
    <source>
        <dbReference type="EMBL" id="GEC02657.1"/>
    </source>
</evidence>
<dbReference type="Proteomes" id="UP000317881">
    <property type="component" value="Unassembled WGS sequence"/>
</dbReference>
<organism evidence="2 3">
    <name type="scientific">Streptomyces spinoverrucosus</name>
    <dbReference type="NCBI Taxonomy" id="284043"/>
    <lineage>
        <taxon>Bacteria</taxon>
        <taxon>Bacillati</taxon>
        <taxon>Actinomycetota</taxon>
        <taxon>Actinomycetes</taxon>
        <taxon>Kitasatosporales</taxon>
        <taxon>Streptomycetaceae</taxon>
        <taxon>Streptomyces</taxon>
    </lineage>
</organism>
<reference evidence="2 3" key="1">
    <citation type="submission" date="2019-06" db="EMBL/GenBank/DDBJ databases">
        <title>Whole genome shotgun sequence of Streptomyces spinoverrucosus NBRC 14228.</title>
        <authorList>
            <person name="Hosoyama A."/>
            <person name="Uohara A."/>
            <person name="Ohji S."/>
            <person name="Ichikawa N."/>
        </authorList>
    </citation>
    <scope>NUCLEOTIDE SEQUENCE [LARGE SCALE GENOMIC DNA]</scope>
    <source>
        <strain evidence="2 3">NBRC 14228</strain>
    </source>
</reference>
<proteinExistence type="predicted"/>